<protein>
    <recommendedName>
        <fullName evidence="2">Putative 4-hydroxy-4-methyl-2-oxoglutarate aldolase</fullName>
    </recommendedName>
    <alternativeName>
        <fullName evidence="3">Regulator of ribonuclease activity homolog</fullName>
    </alternativeName>
    <alternativeName>
        <fullName evidence="4">RraA-like protein</fullName>
    </alternativeName>
</protein>
<organism evidence="6 8">
    <name type="scientific">Brenneria nigrifluens DSM 30175 = ATCC 13028</name>
    <dbReference type="NCBI Taxonomy" id="1121120"/>
    <lineage>
        <taxon>Bacteria</taxon>
        <taxon>Pseudomonadati</taxon>
        <taxon>Pseudomonadota</taxon>
        <taxon>Gammaproteobacteria</taxon>
        <taxon>Enterobacterales</taxon>
        <taxon>Pectobacteriaceae</taxon>
        <taxon>Brenneria</taxon>
    </lineage>
</organism>
<feature type="binding site" evidence="5">
    <location>
        <position position="113"/>
    </location>
    <ligand>
        <name>Mg(2+)</name>
        <dbReference type="ChEBI" id="CHEBI:18420"/>
    </ligand>
</feature>
<evidence type="ECO:0000256" key="3">
    <source>
        <dbReference type="ARBA" id="ARBA00029596"/>
    </source>
</evidence>
<dbReference type="EMBL" id="QDKK01000010">
    <property type="protein sequence ID" value="PWC24757.1"/>
    <property type="molecule type" value="Genomic_DNA"/>
</dbReference>
<evidence type="ECO:0000313" key="8">
    <source>
        <dbReference type="Proteomes" id="UP000295985"/>
    </source>
</evidence>
<evidence type="ECO:0000313" key="6">
    <source>
        <dbReference type="EMBL" id="PWC24757.1"/>
    </source>
</evidence>
<dbReference type="PANTHER" id="PTHR33254:SF4">
    <property type="entry name" value="4-HYDROXY-4-METHYL-2-OXOGLUTARATE ALDOLASE 3-RELATED"/>
    <property type="match status" value="1"/>
</dbReference>
<dbReference type="OrthoDB" id="8717144at2"/>
<dbReference type="RefSeq" id="WP_009113009.1">
    <property type="nucleotide sequence ID" value="NZ_CP034036.1"/>
</dbReference>
<sequence length="210" mass="22523">MSLPHDVTASLIEQLLQVETATLGHLLDQGFMPPRIQCVLPVSVRCCGPALTVSLPEDDGYSLPLALAAAHVGDILVIERVNDDRHACWGAVMTAAARQAGIAAVILDGYITDLSAICVDGFPVWCKGRSPLTTKRGKTGGTVNRPVTCGGVRVCPGDLVLADENGVVALPAEQMARYAEEAIRIQRQEPLIIEKLRQGVSLAEIYRHQH</sequence>
<reference evidence="7 9" key="2">
    <citation type="submission" date="2018-11" db="EMBL/GenBank/DDBJ databases">
        <title>Genome sequences of Brenneria nigrifluens and Brenneria rubrifaciens.</title>
        <authorList>
            <person name="Poret-Peterson A.T."/>
            <person name="McClean A.E."/>
            <person name="Kluepfel D.A."/>
        </authorList>
    </citation>
    <scope>NUCLEOTIDE SEQUENCE [LARGE SCALE GENOMIC DNA]</scope>
    <source>
        <strain evidence="7 9">ATCC 13028</strain>
    </source>
</reference>
<keyword evidence="6" id="KW-0489">Methyltransferase</keyword>
<dbReference type="AlphaFoldDB" id="A0A2U1USY0"/>
<dbReference type="GO" id="GO:0032259">
    <property type="term" value="P:methylation"/>
    <property type="evidence" value="ECO:0007669"/>
    <property type="project" value="UniProtKB-KW"/>
</dbReference>
<evidence type="ECO:0000313" key="9">
    <source>
        <dbReference type="Proteomes" id="UP000303847"/>
    </source>
</evidence>
<keyword evidence="5" id="KW-0479">Metal-binding</keyword>
<evidence type="ECO:0000256" key="2">
    <source>
        <dbReference type="ARBA" id="ARBA00016549"/>
    </source>
</evidence>
<dbReference type="Pfam" id="PF03737">
    <property type="entry name" value="RraA-like"/>
    <property type="match status" value="1"/>
</dbReference>
<keyword evidence="9" id="KW-1185">Reference proteome</keyword>
<evidence type="ECO:0000256" key="5">
    <source>
        <dbReference type="PIRSR" id="PIRSR605493-1"/>
    </source>
</evidence>
<gene>
    <name evidence="6" type="ORF">DDT54_07415</name>
    <name evidence="7" type="ORF">EH206_11915</name>
</gene>
<feature type="binding site" evidence="5">
    <location>
        <begin position="90"/>
        <end position="93"/>
    </location>
    <ligand>
        <name>substrate</name>
    </ligand>
</feature>
<accession>A0A2U1USY0</accession>
<dbReference type="PANTHER" id="PTHR33254">
    <property type="entry name" value="4-HYDROXY-4-METHYL-2-OXOGLUTARATE ALDOLASE 3-RELATED"/>
    <property type="match status" value="1"/>
</dbReference>
<name>A0A2U1USY0_9GAMM</name>
<evidence type="ECO:0000313" key="7">
    <source>
        <dbReference type="EMBL" id="QCR04821.1"/>
    </source>
</evidence>
<dbReference type="InterPro" id="IPR036704">
    <property type="entry name" value="RraA/RraA-like_sf"/>
</dbReference>
<dbReference type="EMBL" id="CP034036">
    <property type="protein sequence ID" value="QCR04821.1"/>
    <property type="molecule type" value="Genomic_DNA"/>
</dbReference>
<reference evidence="6 8" key="1">
    <citation type="submission" date="2018-04" db="EMBL/GenBank/DDBJ databases">
        <title>Brenneria corticis sp.nov.</title>
        <authorList>
            <person name="Li Y."/>
        </authorList>
    </citation>
    <scope>NUCLEOTIDE SEQUENCE [LARGE SCALE GENOMIC DNA]</scope>
    <source>
        <strain evidence="6 8">LMG 2694</strain>
    </source>
</reference>
<dbReference type="GO" id="GO:0008168">
    <property type="term" value="F:methyltransferase activity"/>
    <property type="evidence" value="ECO:0007669"/>
    <property type="project" value="UniProtKB-KW"/>
</dbReference>
<dbReference type="Proteomes" id="UP000295985">
    <property type="component" value="Unassembled WGS sequence"/>
</dbReference>
<keyword evidence="6" id="KW-0808">Transferase</keyword>
<evidence type="ECO:0000256" key="4">
    <source>
        <dbReference type="ARBA" id="ARBA00030169"/>
    </source>
</evidence>
<comment type="cofactor">
    <cofactor evidence="5">
        <name>Mg(2+)</name>
        <dbReference type="ChEBI" id="CHEBI:18420"/>
    </cofactor>
</comment>
<dbReference type="InterPro" id="IPR005493">
    <property type="entry name" value="RraA/RraA-like"/>
</dbReference>
<evidence type="ECO:0000256" key="1">
    <source>
        <dbReference type="ARBA" id="ARBA00001968"/>
    </source>
</evidence>
<dbReference type="Proteomes" id="UP000303847">
    <property type="component" value="Chromosome"/>
</dbReference>
<comment type="cofactor">
    <cofactor evidence="1">
        <name>a divalent metal cation</name>
        <dbReference type="ChEBI" id="CHEBI:60240"/>
    </cofactor>
</comment>
<dbReference type="GO" id="GO:0046872">
    <property type="term" value="F:metal ion binding"/>
    <property type="evidence" value="ECO:0007669"/>
    <property type="project" value="UniProtKB-KW"/>
</dbReference>
<dbReference type="SUPFAM" id="SSF89562">
    <property type="entry name" value="RraA-like"/>
    <property type="match status" value="1"/>
</dbReference>
<dbReference type="CDD" id="cd16841">
    <property type="entry name" value="RraA_family"/>
    <property type="match status" value="1"/>
</dbReference>
<keyword evidence="5" id="KW-0460">Magnesium</keyword>
<dbReference type="Gene3D" id="3.50.30.40">
    <property type="entry name" value="Ribonuclease E inhibitor RraA/RraA-like"/>
    <property type="match status" value="1"/>
</dbReference>
<proteinExistence type="predicted"/>